<keyword evidence="12" id="KW-0460">Magnesium</keyword>
<keyword evidence="16" id="KW-0812">Transmembrane</keyword>
<dbReference type="UniPathway" id="UPA00138"/>
<dbReference type="GO" id="GO:0005524">
    <property type="term" value="F:ATP binding"/>
    <property type="evidence" value="ECO:0007669"/>
    <property type="project" value="UniProtKB-KW"/>
</dbReference>
<evidence type="ECO:0000256" key="16">
    <source>
        <dbReference type="SAM" id="Phobius"/>
    </source>
</evidence>
<feature type="compositionally biased region" description="Low complexity" evidence="15">
    <location>
        <begin position="181"/>
        <end position="190"/>
    </location>
</feature>
<comment type="cofactor">
    <cofactor evidence="1">
        <name>Mg(2+)</name>
        <dbReference type="ChEBI" id="CHEBI:18420"/>
    </cofactor>
</comment>
<evidence type="ECO:0000256" key="3">
    <source>
        <dbReference type="ARBA" id="ARBA00004742"/>
    </source>
</evidence>
<dbReference type="PANTHER" id="PTHR43030">
    <property type="entry name" value="PHOSPHOENOLPYRUVATE SYNTHASE"/>
    <property type="match status" value="1"/>
</dbReference>
<proteinExistence type="inferred from homology"/>
<feature type="compositionally biased region" description="Low complexity" evidence="15">
    <location>
        <begin position="270"/>
        <end position="288"/>
    </location>
</feature>
<feature type="domain" description="Pyruvate phosphate dikinase AMP/ATP-binding" evidence="17">
    <location>
        <begin position="30"/>
        <end position="182"/>
    </location>
</feature>
<evidence type="ECO:0000256" key="2">
    <source>
        <dbReference type="ARBA" id="ARBA00002988"/>
    </source>
</evidence>
<comment type="pathway">
    <text evidence="3">Carbohydrate biosynthesis; gluconeogenesis.</text>
</comment>
<gene>
    <name evidence="18" type="ORF">D7U36_04360</name>
</gene>
<evidence type="ECO:0000256" key="11">
    <source>
        <dbReference type="ARBA" id="ARBA00022840"/>
    </source>
</evidence>
<feature type="region of interest" description="Disordered" evidence="15">
    <location>
        <begin position="181"/>
        <end position="200"/>
    </location>
</feature>
<evidence type="ECO:0000256" key="1">
    <source>
        <dbReference type="ARBA" id="ARBA00001946"/>
    </source>
</evidence>
<keyword evidence="9" id="KW-0547">Nucleotide-binding</keyword>
<keyword evidence="16" id="KW-1133">Transmembrane helix</keyword>
<keyword evidence="16" id="KW-0472">Membrane</keyword>
<evidence type="ECO:0000256" key="15">
    <source>
        <dbReference type="SAM" id="MobiDB-lite"/>
    </source>
</evidence>
<evidence type="ECO:0000256" key="7">
    <source>
        <dbReference type="ARBA" id="ARBA00022679"/>
    </source>
</evidence>
<dbReference type="OrthoDB" id="9765468at2"/>
<organism evidence="18 19">
    <name type="scientific">Propionibacterium australiense</name>
    <dbReference type="NCBI Taxonomy" id="119981"/>
    <lineage>
        <taxon>Bacteria</taxon>
        <taxon>Bacillati</taxon>
        <taxon>Actinomycetota</taxon>
        <taxon>Actinomycetes</taxon>
        <taxon>Propionibacteriales</taxon>
        <taxon>Propionibacteriaceae</taxon>
        <taxon>Propionibacterium</taxon>
    </lineage>
</organism>
<sequence length="372" mass="38598">MARTCRRPVRCGVLGAMIVELTYIRSSDTDSVGRTAARLGERLRNGVETAPGFVVTTDDLAELFNREKLTERLEGVPADGAAAVAAETIAAAELPADLVDDLAESYAALGRDAWVSVQASPTERDLGVSREVLGPVQGVDAVWELIRQVWASLWAPEAIARREDKGVTDAQEKLAVLVQQAEAPAEEAPASAGDTGKAAETAPELPLDEPAEAPSGTEPVASDAPAEAAEADAVVAEAELAEDEGRAVEQAEAIADEADTVGAVADAEPEPAASTEPEPVVEAEPVLEGGSETTAGPETEVIETEAFETPAAGSDKAPGAEEPAGPSQPRTQASGSGSPFAASTEPSGRSRWVVIGLVSFVLLLLVRRLRRR</sequence>
<keyword evidence="10" id="KW-0418">Kinase</keyword>
<dbReference type="EC" id="2.7.9.2" evidence="5"/>
<protein>
    <recommendedName>
        <fullName evidence="6">Phosphoenolpyruvate synthase</fullName>
        <ecNumber evidence="5">2.7.9.2</ecNumber>
    </recommendedName>
    <alternativeName>
        <fullName evidence="13">Pyruvate, water dikinase</fullName>
    </alternativeName>
</protein>
<dbReference type="Proteomes" id="UP000279336">
    <property type="component" value="Unassembled WGS sequence"/>
</dbReference>
<feature type="compositionally biased region" description="Polar residues" evidence="15">
    <location>
        <begin position="328"/>
        <end position="337"/>
    </location>
</feature>
<dbReference type="EMBL" id="RCIW01000005">
    <property type="protein sequence ID" value="RLP11352.1"/>
    <property type="molecule type" value="Genomic_DNA"/>
</dbReference>
<comment type="caution">
    <text evidence="18">The sequence shown here is derived from an EMBL/GenBank/DDBJ whole genome shotgun (WGS) entry which is preliminary data.</text>
</comment>
<evidence type="ECO:0000256" key="12">
    <source>
        <dbReference type="ARBA" id="ARBA00022842"/>
    </source>
</evidence>
<dbReference type="GO" id="GO:0008986">
    <property type="term" value="F:pyruvate, water dikinase activity"/>
    <property type="evidence" value="ECO:0007669"/>
    <property type="project" value="UniProtKB-EC"/>
</dbReference>
<dbReference type="AlphaFoldDB" id="A0A8B3FMY8"/>
<feature type="region of interest" description="Disordered" evidence="15">
    <location>
        <begin position="206"/>
        <end position="232"/>
    </location>
</feature>
<dbReference type="InterPro" id="IPR006319">
    <property type="entry name" value="PEP_synth"/>
</dbReference>
<keyword evidence="8" id="KW-0479">Metal-binding</keyword>
<evidence type="ECO:0000256" key="10">
    <source>
        <dbReference type="ARBA" id="ARBA00022777"/>
    </source>
</evidence>
<evidence type="ECO:0000256" key="6">
    <source>
        <dbReference type="ARBA" id="ARBA00021623"/>
    </source>
</evidence>
<dbReference type="InterPro" id="IPR002192">
    <property type="entry name" value="PPDK_AMP/ATP-bd"/>
</dbReference>
<evidence type="ECO:0000256" key="9">
    <source>
        <dbReference type="ARBA" id="ARBA00022741"/>
    </source>
</evidence>
<feature type="region of interest" description="Disordered" evidence="15">
    <location>
        <begin position="266"/>
        <end position="348"/>
    </location>
</feature>
<accession>A0A8B3FMY8</accession>
<evidence type="ECO:0000256" key="14">
    <source>
        <dbReference type="ARBA" id="ARBA00047700"/>
    </source>
</evidence>
<name>A0A8B3FMY8_9ACTN</name>
<evidence type="ECO:0000256" key="13">
    <source>
        <dbReference type="ARBA" id="ARBA00033470"/>
    </source>
</evidence>
<dbReference type="GO" id="GO:0006094">
    <property type="term" value="P:gluconeogenesis"/>
    <property type="evidence" value="ECO:0007669"/>
    <property type="project" value="UniProtKB-UniPathway"/>
</dbReference>
<comment type="function">
    <text evidence="2">Catalyzes the phosphorylation of pyruvate to phosphoenolpyruvate.</text>
</comment>
<evidence type="ECO:0000256" key="4">
    <source>
        <dbReference type="ARBA" id="ARBA00007837"/>
    </source>
</evidence>
<comment type="catalytic activity">
    <reaction evidence="14">
        <text>pyruvate + ATP + H2O = phosphoenolpyruvate + AMP + phosphate + 2 H(+)</text>
        <dbReference type="Rhea" id="RHEA:11364"/>
        <dbReference type="ChEBI" id="CHEBI:15361"/>
        <dbReference type="ChEBI" id="CHEBI:15377"/>
        <dbReference type="ChEBI" id="CHEBI:15378"/>
        <dbReference type="ChEBI" id="CHEBI:30616"/>
        <dbReference type="ChEBI" id="CHEBI:43474"/>
        <dbReference type="ChEBI" id="CHEBI:58702"/>
        <dbReference type="ChEBI" id="CHEBI:456215"/>
        <dbReference type="EC" id="2.7.9.2"/>
    </reaction>
</comment>
<evidence type="ECO:0000256" key="5">
    <source>
        <dbReference type="ARBA" id="ARBA00011996"/>
    </source>
</evidence>
<dbReference type="GO" id="GO:0046872">
    <property type="term" value="F:metal ion binding"/>
    <property type="evidence" value="ECO:0007669"/>
    <property type="project" value="UniProtKB-KW"/>
</dbReference>
<evidence type="ECO:0000256" key="8">
    <source>
        <dbReference type="ARBA" id="ARBA00022723"/>
    </source>
</evidence>
<dbReference type="Gene3D" id="3.30.1490.20">
    <property type="entry name" value="ATP-grasp fold, A domain"/>
    <property type="match status" value="1"/>
</dbReference>
<evidence type="ECO:0000313" key="19">
    <source>
        <dbReference type="Proteomes" id="UP000279336"/>
    </source>
</evidence>
<dbReference type="SUPFAM" id="SSF56059">
    <property type="entry name" value="Glutathione synthetase ATP-binding domain-like"/>
    <property type="match status" value="1"/>
</dbReference>
<keyword evidence="7" id="KW-0808">Transferase</keyword>
<feature type="transmembrane region" description="Helical" evidence="16">
    <location>
        <begin position="352"/>
        <end position="369"/>
    </location>
</feature>
<dbReference type="PANTHER" id="PTHR43030:SF1">
    <property type="entry name" value="PHOSPHOENOLPYRUVATE SYNTHASE"/>
    <property type="match status" value="1"/>
</dbReference>
<comment type="similarity">
    <text evidence="4">Belongs to the PEP-utilizing enzyme family.</text>
</comment>
<keyword evidence="11" id="KW-0067">ATP-binding</keyword>
<evidence type="ECO:0000259" key="17">
    <source>
        <dbReference type="Pfam" id="PF01326"/>
    </source>
</evidence>
<reference evidence="18 19" key="1">
    <citation type="submission" date="2018-10" db="EMBL/GenBank/DDBJ databases">
        <title>Propionibacterium australiense Genome Sequencing and Assembly.</title>
        <authorList>
            <person name="Bernier A.-M."/>
            <person name="Bernard K."/>
        </authorList>
    </citation>
    <scope>NUCLEOTIDE SEQUENCE [LARGE SCALE GENOMIC DNA]</scope>
    <source>
        <strain evidence="18 19">NML98A078</strain>
    </source>
</reference>
<dbReference type="Pfam" id="PF01326">
    <property type="entry name" value="PPDK_N"/>
    <property type="match status" value="1"/>
</dbReference>
<dbReference type="InterPro" id="IPR013815">
    <property type="entry name" value="ATP_grasp_subdomain_1"/>
</dbReference>
<evidence type="ECO:0000313" key="18">
    <source>
        <dbReference type="EMBL" id="RLP11352.1"/>
    </source>
</evidence>
<feature type="compositionally biased region" description="Low complexity" evidence="15">
    <location>
        <begin position="212"/>
        <end position="232"/>
    </location>
</feature>